<keyword evidence="2" id="KW-1185">Reference proteome</keyword>
<organism evidence="1 2">
    <name type="scientific">Horticoccus luteus</name>
    <dbReference type="NCBI Taxonomy" id="2862869"/>
    <lineage>
        <taxon>Bacteria</taxon>
        <taxon>Pseudomonadati</taxon>
        <taxon>Verrucomicrobiota</taxon>
        <taxon>Opitutia</taxon>
        <taxon>Opitutales</taxon>
        <taxon>Opitutaceae</taxon>
        <taxon>Horticoccus</taxon>
    </lineage>
</organism>
<evidence type="ECO:0000313" key="2">
    <source>
        <dbReference type="Proteomes" id="UP000825051"/>
    </source>
</evidence>
<dbReference type="Pfam" id="PF00756">
    <property type="entry name" value="Esterase"/>
    <property type="match status" value="1"/>
</dbReference>
<dbReference type="PANTHER" id="PTHR48098:SF3">
    <property type="entry name" value="IRON(III) ENTEROBACTIN ESTERASE"/>
    <property type="match status" value="1"/>
</dbReference>
<dbReference type="InterPro" id="IPR050583">
    <property type="entry name" value="Mycobacterial_A85_antigen"/>
</dbReference>
<dbReference type="EMBL" id="CP080507">
    <property type="protein sequence ID" value="QYM78098.1"/>
    <property type="molecule type" value="Genomic_DNA"/>
</dbReference>
<dbReference type="SUPFAM" id="SSF53474">
    <property type="entry name" value="alpha/beta-Hydrolases"/>
    <property type="match status" value="1"/>
</dbReference>
<proteinExistence type="predicted"/>
<dbReference type="Gene3D" id="3.40.50.1820">
    <property type="entry name" value="alpha/beta hydrolase"/>
    <property type="match status" value="1"/>
</dbReference>
<sequence length="241" mass="26939">MPEDTFSLASAHLQNERPIWVRLPRDLHAPCHLAVVLDGELYRGGVEALATIDRLDRTQRIGPTLFAFVSHHSEAARWRECPCHPPFAAFLHAELLPALAARYHAVHANRQRALIGLSYTGLAAAFAALQPENEFTRVVAQSGSFWWHDGWLSDHVPPAPAARPPAFYLEVGRKETADRVEHRPDVIQRISQIEGVQRFHAALRTAGYASAYSEYPGGHDFDGWRQSLPRALAWALPPFGH</sequence>
<accession>A0A8F9XIZ0</accession>
<dbReference type="InterPro" id="IPR029058">
    <property type="entry name" value="AB_hydrolase_fold"/>
</dbReference>
<evidence type="ECO:0000313" key="1">
    <source>
        <dbReference type="EMBL" id="QYM78098.1"/>
    </source>
</evidence>
<protein>
    <recommendedName>
        <fullName evidence="3">Esterase</fullName>
    </recommendedName>
</protein>
<gene>
    <name evidence="1" type="ORF">K0B96_12355</name>
</gene>
<evidence type="ECO:0008006" key="3">
    <source>
        <dbReference type="Google" id="ProtNLM"/>
    </source>
</evidence>
<name>A0A8F9XIZ0_9BACT</name>
<dbReference type="PANTHER" id="PTHR48098">
    <property type="entry name" value="ENTEROCHELIN ESTERASE-RELATED"/>
    <property type="match status" value="1"/>
</dbReference>
<reference evidence="1" key="1">
    <citation type="submission" date="2021-08" db="EMBL/GenBank/DDBJ databases">
        <title>Genome of a novel bacterium of the phylum Verrucomicrobia, Oleiharenicola sp. KSB-15.</title>
        <authorList>
            <person name="Chung J.-H."/>
            <person name="Ahn J.-H."/>
            <person name="Yoon Y."/>
            <person name="Kim D.-Y."/>
            <person name="An S.-H."/>
            <person name="Park I."/>
            <person name="Yeon J."/>
        </authorList>
    </citation>
    <scope>NUCLEOTIDE SEQUENCE</scope>
    <source>
        <strain evidence="1">KSB-15</strain>
    </source>
</reference>
<dbReference type="Proteomes" id="UP000825051">
    <property type="component" value="Chromosome"/>
</dbReference>
<dbReference type="KEGG" id="ole:K0B96_12355"/>
<dbReference type="InterPro" id="IPR000801">
    <property type="entry name" value="Esterase-like"/>
</dbReference>
<dbReference type="RefSeq" id="WP_220161202.1">
    <property type="nucleotide sequence ID" value="NZ_CP080507.1"/>
</dbReference>
<dbReference type="AlphaFoldDB" id="A0A8F9XIZ0"/>